<organism evidence="2 3">
    <name type="scientific">Rubus argutus</name>
    <name type="common">Southern blackberry</name>
    <dbReference type="NCBI Taxonomy" id="59490"/>
    <lineage>
        <taxon>Eukaryota</taxon>
        <taxon>Viridiplantae</taxon>
        <taxon>Streptophyta</taxon>
        <taxon>Embryophyta</taxon>
        <taxon>Tracheophyta</taxon>
        <taxon>Spermatophyta</taxon>
        <taxon>Magnoliopsida</taxon>
        <taxon>eudicotyledons</taxon>
        <taxon>Gunneridae</taxon>
        <taxon>Pentapetalae</taxon>
        <taxon>rosids</taxon>
        <taxon>fabids</taxon>
        <taxon>Rosales</taxon>
        <taxon>Rosaceae</taxon>
        <taxon>Rosoideae</taxon>
        <taxon>Rosoideae incertae sedis</taxon>
        <taxon>Rubus</taxon>
    </lineage>
</organism>
<feature type="region of interest" description="Disordered" evidence="1">
    <location>
        <begin position="1"/>
        <end position="43"/>
    </location>
</feature>
<evidence type="ECO:0000256" key="1">
    <source>
        <dbReference type="SAM" id="MobiDB-lite"/>
    </source>
</evidence>
<reference evidence="2 3" key="1">
    <citation type="journal article" date="2023" name="G3 (Bethesda)">
        <title>A chromosome-length genome assembly and annotation of blackberry (Rubus argutus, cv. 'Hillquist').</title>
        <authorList>
            <person name="Bruna T."/>
            <person name="Aryal R."/>
            <person name="Dudchenko O."/>
            <person name="Sargent D.J."/>
            <person name="Mead D."/>
            <person name="Buti M."/>
            <person name="Cavallini A."/>
            <person name="Hytonen T."/>
            <person name="Andres J."/>
            <person name="Pham M."/>
            <person name="Weisz D."/>
            <person name="Mascagni F."/>
            <person name="Usai G."/>
            <person name="Natali L."/>
            <person name="Bassil N."/>
            <person name="Fernandez G.E."/>
            <person name="Lomsadze A."/>
            <person name="Armour M."/>
            <person name="Olukolu B."/>
            <person name="Poorten T."/>
            <person name="Britton C."/>
            <person name="Davik J."/>
            <person name="Ashrafi H."/>
            <person name="Aiden E.L."/>
            <person name="Borodovsky M."/>
            <person name="Worthington M."/>
        </authorList>
    </citation>
    <scope>NUCLEOTIDE SEQUENCE [LARGE SCALE GENOMIC DNA]</scope>
    <source>
        <strain evidence="2">PI 553951</strain>
    </source>
</reference>
<dbReference type="Proteomes" id="UP001457282">
    <property type="component" value="Unassembled WGS sequence"/>
</dbReference>
<gene>
    <name evidence="2" type="ORF">M0R45_015743</name>
</gene>
<feature type="compositionally biased region" description="Basic and acidic residues" evidence="1">
    <location>
        <begin position="20"/>
        <end position="33"/>
    </location>
</feature>
<dbReference type="AlphaFoldDB" id="A0AAW1XRI0"/>
<dbReference type="PANTHER" id="PTHR37248">
    <property type="entry name" value="TRANSLATION INITIATION FACTOR"/>
    <property type="match status" value="1"/>
</dbReference>
<protein>
    <submittedName>
        <fullName evidence="2">Uncharacterized protein</fullName>
    </submittedName>
</protein>
<dbReference type="EMBL" id="JBEDUW010000003">
    <property type="protein sequence ID" value="KAK9939034.1"/>
    <property type="molecule type" value="Genomic_DNA"/>
</dbReference>
<proteinExistence type="predicted"/>
<dbReference type="PANTHER" id="PTHR37248:SF1">
    <property type="entry name" value="TRANSLATION INITIATION FACTOR"/>
    <property type="match status" value="1"/>
</dbReference>
<evidence type="ECO:0000313" key="3">
    <source>
        <dbReference type="Proteomes" id="UP001457282"/>
    </source>
</evidence>
<evidence type="ECO:0000313" key="2">
    <source>
        <dbReference type="EMBL" id="KAK9939034.1"/>
    </source>
</evidence>
<keyword evidence="3" id="KW-1185">Reference proteome</keyword>
<name>A0AAW1XRI0_RUBAR</name>
<comment type="caution">
    <text evidence="2">The sequence shown here is derived from an EMBL/GenBank/DDBJ whole genome shotgun (WGS) entry which is preliminary data.</text>
</comment>
<accession>A0AAW1XRI0</accession>
<sequence length="82" mass="9268">MARKRGKKTVASSPGINAKAAEKNELQNEKQEDQFTDPDVERQNSAIKGIRDVEIEHVLPNCICFAHITPRGSNKHLFCIFF</sequence>